<sequence length="89" mass="9912">MSERINARLSKPLVEFVDRMVGDGGLYETPSEYVRDLLRRDMERREGSLVQGAILTGYRDLAAGRAFVSSGDFKTDTARLDRSEAEGSP</sequence>
<evidence type="ECO:0000313" key="1">
    <source>
        <dbReference type="EMBL" id="MEY6434025.1"/>
    </source>
</evidence>
<dbReference type="SUPFAM" id="SSF47598">
    <property type="entry name" value="Ribbon-helix-helix"/>
    <property type="match status" value="1"/>
</dbReference>
<dbReference type="CDD" id="cd22231">
    <property type="entry name" value="RHH_NikR_HicB-like"/>
    <property type="match status" value="1"/>
</dbReference>
<dbReference type="RefSeq" id="WP_369668409.1">
    <property type="nucleotide sequence ID" value="NZ_JBDKXB010000037.1"/>
</dbReference>
<evidence type="ECO:0000313" key="2">
    <source>
        <dbReference type="Proteomes" id="UP001564408"/>
    </source>
</evidence>
<proteinExistence type="predicted"/>
<dbReference type="Gene3D" id="1.10.1220.10">
    <property type="entry name" value="Met repressor-like"/>
    <property type="match status" value="1"/>
</dbReference>
<keyword evidence="2" id="KW-1185">Reference proteome</keyword>
<gene>
    <name evidence="1" type="ORF">ABC977_16595</name>
</gene>
<organism evidence="1 2">
    <name type="scientific">Thioalkalicoccus limnaeus</name>
    <dbReference type="NCBI Taxonomy" id="120681"/>
    <lineage>
        <taxon>Bacteria</taxon>
        <taxon>Pseudomonadati</taxon>
        <taxon>Pseudomonadota</taxon>
        <taxon>Gammaproteobacteria</taxon>
        <taxon>Chromatiales</taxon>
        <taxon>Chromatiaceae</taxon>
        <taxon>Thioalkalicoccus</taxon>
    </lineage>
</organism>
<name>A0ABV4BII3_9GAMM</name>
<dbReference type="InterPro" id="IPR010985">
    <property type="entry name" value="Ribbon_hlx_hlx"/>
</dbReference>
<dbReference type="InterPro" id="IPR013321">
    <property type="entry name" value="Arc_rbn_hlx_hlx"/>
</dbReference>
<dbReference type="EMBL" id="JBDKXB010000037">
    <property type="protein sequence ID" value="MEY6434025.1"/>
    <property type="molecule type" value="Genomic_DNA"/>
</dbReference>
<protein>
    <submittedName>
        <fullName evidence="1">Ribbon-helix-helix domain-containing protein</fullName>
    </submittedName>
</protein>
<comment type="caution">
    <text evidence="1">The sequence shown here is derived from an EMBL/GenBank/DDBJ whole genome shotgun (WGS) entry which is preliminary data.</text>
</comment>
<dbReference type="Proteomes" id="UP001564408">
    <property type="component" value="Unassembled WGS sequence"/>
</dbReference>
<reference evidence="1 2" key="1">
    <citation type="submission" date="2024-05" db="EMBL/GenBank/DDBJ databases">
        <title>Genome Sequence and Characterization of the New Strain Purple Sulfur Bacterium of Genus Thioalkalicoccus.</title>
        <authorList>
            <person name="Bryantseva I.A."/>
            <person name="Kyndt J.A."/>
            <person name="Imhoff J.F."/>
        </authorList>
    </citation>
    <scope>NUCLEOTIDE SEQUENCE [LARGE SCALE GENOMIC DNA]</scope>
    <source>
        <strain evidence="1 2">Um2</strain>
    </source>
</reference>
<accession>A0ABV4BII3</accession>